<protein>
    <submittedName>
        <fullName evidence="2">Uncharacterized protein</fullName>
    </submittedName>
</protein>
<evidence type="ECO:0000313" key="2">
    <source>
        <dbReference type="EMBL" id="GII54816.1"/>
    </source>
</evidence>
<keyword evidence="3" id="KW-1185">Reference proteome</keyword>
<dbReference type="Proteomes" id="UP000605992">
    <property type="component" value="Unassembled WGS sequence"/>
</dbReference>
<accession>A0A8J3XWJ5</accession>
<feature type="transmembrane region" description="Helical" evidence="1">
    <location>
        <begin position="229"/>
        <end position="253"/>
    </location>
</feature>
<evidence type="ECO:0000313" key="3">
    <source>
        <dbReference type="Proteomes" id="UP000605992"/>
    </source>
</evidence>
<feature type="transmembrane region" description="Helical" evidence="1">
    <location>
        <begin position="92"/>
        <end position="115"/>
    </location>
</feature>
<feature type="transmembrane region" description="Helical" evidence="1">
    <location>
        <begin position="44"/>
        <end position="67"/>
    </location>
</feature>
<organism evidence="2 3">
    <name type="scientific">Planotetraspora thailandica</name>
    <dbReference type="NCBI Taxonomy" id="487172"/>
    <lineage>
        <taxon>Bacteria</taxon>
        <taxon>Bacillati</taxon>
        <taxon>Actinomycetota</taxon>
        <taxon>Actinomycetes</taxon>
        <taxon>Streptosporangiales</taxon>
        <taxon>Streptosporangiaceae</taxon>
        <taxon>Planotetraspora</taxon>
    </lineage>
</organism>
<sequence>MRLSLVRLETLRLLRNPILWVVAPASLTVGVARGAAWLPDMTTVTIDAVTISASAGAAVLIVAALAAGRDRRHGMPETLAALPGRAAVRTQAVVLSAPVVGALIASLIICVRLVVAESSGHAAGRIDPFEALGGVALAALAATTGAALGRWIPTLIAAPAVVCAVAFGMLANSRGEYGGWFLPVIPDHDPSWGTRLTREHLLYLTAAAVLLAALALLRHGLRPVRAIAALTALAVAVPAGAAATAGAPALPWATPHFVPRMPAQVCQAQEGVTYCVYPGYQPWIPVWAEAIRPVVAAVPERARNRIPPVRQISGIYAPDDILDQPRTWLVWSTDPTRHRALLIGQMAAAVTGLGDGCDNLGRARTVVALWLAGRAEPLSDAPDPGTWNAPGGGDDLPRGWIHIEVGGGTSFGVPGQLGGKRYGTAEVEYARRLLERPDAAARVKDHWDVLTSPETTIGQALPLLGLPEGSVPRGERCE</sequence>
<feature type="transmembrane region" description="Helical" evidence="1">
    <location>
        <begin position="131"/>
        <end position="148"/>
    </location>
</feature>
<feature type="transmembrane region" description="Helical" evidence="1">
    <location>
        <begin position="200"/>
        <end position="217"/>
    </location>
</feature>
<name>A0A8J3XWJ5_9ACTN</name>
<keyword evidence="1" id="KW-0472">Membrane</keyword>
<comment type="caution">
    <text evidence="2">The sequence shown here is derived from an EMBL/GenBank/DDBJ whole genome shotgun (WGS) entry which is preliminary data.</text>
</comment>
<evidence type="ECO:0000256" key="1">
    <source>
        <dbReference type="SAM" id="Phobius"/>
    </source>
</evidence>
<keyword evidence="1" id="KW-0812">Transmembrane</keyword>
<dbReference type="EMBL" id="BOOR01000021">
    <property type="protein sequence ID" value="GII54816.1"/>
    <property type="molecule type" value="Genomic_DNA"/>
</dbReference>
<reference evidence="2" key="1">
    <citation type="submission" date="2021-01" db="EMBL/GenBank/DDBJ databases">
        <title>Whole genome shotgun sequence of Planotetraspora thailandica NBRC 104271.</title>
        <authorList>
            <person name="Komaki H."/>
            <person name="Tamura T."/>
        </authorList>
    </citation>
    <scope>NUCLEOTIDE SEQUENCE</scope>
    <source>
        <strain evidence="2">NBRC 104271</strain>
    </source>
</reference>
<dbReference type="RefSeq" id="WP_203945022.1">
    <property type="nucleotide sequence ID" value="NZ_BOOR01000021.1"/>
</dbReference>
<keyword evidence="1" id="KW-1133">Transmembrane helix</keyword>
<dbReference type="AlphaFoldDB" id="A0A8J3XWJ5"/>
<proteinExistence type="predicted"/>
<feature type="transmembrane region" description="Helical" evidence="1">
    <location>
        <begin position="155"/>
        <end position="173"/>
    </location>
</feature>
<gene>
    <name evidence="2" type="ORF">Pth03_32050</name>
</gene>